<reference evidence="2 3" key="1">
    <citation type="journal article" date="2012" name="PLoS Pathog.">
        <title>Diverse lifestyles and strategies of plant pathogenesis encoded in the genomes of eighteen Dothideomycetes fungi.</title>
        <authorList>
            <person name="Ohm R.A."/>
            <person name="Feau N."/>
            <person name="Henrissat B."/>
            <person name="Schoch C.L."/>
            <person name="Horwitz B.A."/>
            <person name="Barry K.W."/>
            <person name="Condon B.J."/>
            <person name="Copeland A.C."/>
            <person name="Dhillon B."/>
            <person name="Glaser F."/>
            <person name="Hesse C.N."/>
            <person name="Kosti I."/>
            <person name="LaButti K."/>
            <person name="Lindquist E.A."/>
            <person name="Lucas S."/>
            <person name="Salamov A.A."/>
            <person name="Bradshaw R.E."/>
            <person name="Ciuffetti L."/>
            <person name="Hamelin R.C."/>
            <person name="Kema G.H.J."/>
            <person name="Lawrence C."/>
            <person name="Scott J.A."/>
            <person name="Spatafora J.W."/>
            <person name="Turgeon B.G."/>
            <person name="de Wit P.J.G.M."/>
            <person name="Zhong S."/>
            <person name="Goodwin S.B."/>
            <person name="Grigoriev I.V."/>
        </authorList>
    </citation>
    <scope>NUCLEOTIDE SEQUENCE [LARGE SCALE GENOMIC DNA]</scope>
    <source>
        <strain evidence="3">C5 / ATCC 48332 / race O</strain>
    </source>
</reference>
<accession>M2URP7</accession>
<dbReference type="AlphaFoldDB" id="M2URP7"/>
<gene>
    <name evidence="2" type="ORF">COCHEDRAFT_1022428</name>
</gene>
<keyword evidence="3" id="KW-1185">Reference proteome</keyword>
<name>M2URP7_COCH5</name>
<dbReference type="HOGENOM" id="CLU_3086885_0_0_1"/>
<feature type="region of interest" description="Disordered" evidence="1">
    <location>
        <begin position="20"/>
        <end position="52"/>
    </location>
</feature>
<sequence length="52" mass="5980">MLRLTRRVVVTLRTSHNSWGPFGLSTKHRTRPHSNHGFDTQPFVPQAAKNQL</sequence>
<proteinExistence type="predicted"/>
<reference evidence="3" key="2">
    <citation type="journal article" date="2013" name="PLoS Genet.">
        <title>Comparative genome structure, secondary metabolite, and effector coding capacity across Cochliobolus pathogens.</title>
        <authorList>
            <person name="Condon B.J."/>
            <person name="Leng Y."/>
            <person name="Wu D."/>
            <person name="Bushley K.E."/>
            <person name="Ohm R.A."/>
            <person name="Otillar R."/>
            <person name="Martin J."/>
            <person name="Schackwitz W."/>
            <person name="Grimwood J."/>
            <person name="MohdZainudin N."/>
            <person name="Xue C."/>
            <person name="Wang R."/>
            <person name="Manning V.A."/>
            <person name="Dhillon B."/>
            <person name="Tu Z.J."/>
            <person name="Steffenson B.J."/>
            <person name="Salamov A."/>
            <person name="Sun H."/>
            <person name="Lowry S."/>
            <person name="LaButti K."/>
            <person name="Han J."/>
            <person name="Copeland A."/>
            <person name="Lindquist E."/>
            <person name="Barry K."/>
            <person name="Schmutz J."/>
            <person name="Baker S.E."/>
            <person name="Ciuffetti L.M."/>
            <person name="Grigoriev I.V."/>
            <person name="Zhong S."/>
            <person name="Turgeon B.G."/>
        </authorList>
    </citation>
    <scope>NUCLEOTIDE SEQUENCE [LARGE SCALE GENOMIC DNA]</scope>
    <source>
        <strain evidence="3">C5 / ATCC 48332 / race O</strain>
    </source>
</reference>
<organism evidence="2 3">
    <name type="scientific">Cochliobolus heterostrophus (strain C5 / ATCC 48332 / race O)</name>
    <name type="common">Southern corn leaf blight fungus</name>
    <name type="synonym">Bipolaris maydis</name>
    <dbReference type="NCBI Taxonomy" id="701091"/>
    <lineage>
        <taxon>Eukaryota</taxon>
        <taxon>Fungi</taxon>
        <taxon>Dikarya</taxon>
        <taxon>Ascomycota</taxon>
        <taxon>Pezizomycotina</taxon>
        <taxon>Dothideomycetes</taxon>
        <taxon>Pleosporomycetidae</taxon>
        <taxon>Pleosporales</taxon>
        <taxon>Pleosporineae</taxon>
        <taxon>Pleosporaceae</taxon>
        <taxon>Bipolaris</taxon>
    </lineage>
</organism>
<evidence type="ECO:0000313" key="2">
    <source>
        <dbReference type="EMBL" id="EMD90578.1"/>
    </source>
</evidence>
<dbReference type="OrthoDB" id="3689067at2759"/>
<protein>
    <submittedName>
        <fullName evidence="2">Uncharacterized protein</fullName>
    </submittedName>
</protein>
<dbReference type="EMBL" id="KB445578">
    <property type="protein sequence ID" value="EMD90578.1"/>
    <property type="molecule type" value="Genomic_DNA"/>
</dbReference>
<evidence type="ECO:0000256" key="1">
    <source>
        <dbReference type="SAM" id="MobiDB-lite"/>
    </source>
</evidence>
<dbReference type="Proteomes" id="UP000016936">
    <property type="component" value="Unassembled WGS sequence"/>
</dbReference>
<evidence type="ECO:0000313" key="3">
    <source>
        <dbReference type="Proteomes" id="UP000016936"/>
    </source>
</evidence>